<dbReference type="Proteomes" id="UP000094527">
    <property type="component" value="Unassembled WGS sequence"/>
</dbReference>
<comment type="similarity">
    <text evidence="2 3">Belongs to the small heat shock protein (HSP20) family.</text>
</comment>
<accession>A0A1D2NB02</accession>
<keyword evidence="6" id="KW-1185">Reference proteome</keyword>
<dbReference type="PANTHER" id="PTHR45640">
    <property type="entry name" value="HEAT SHOCK PROTEIN HSP-12.2-RELATED"/>
    <property type="match status" value="1"/>
</dbReference>
<protein>
    <submittedName>
        <fullName evidence="5">Protein lethal(2)essential for life</fullName>
    </submittedName>
</protein>
<evidence type="ECO:0000259" key="4">
    <source>
        <dbReference type="PROSITE" id="PS01031"/>
    </source>
</evidence>
<evidence type="ECO:0000313" key="6">
    <source>
        <dbReference type="Proteomes" id="UP000094527"/>
    </source>
</evidence>
<dbReference type="GO" id="GO:0051082">
    <property type="term" value="F:unfolded protein binding"/>
    <property type="evidence" value="ECO:0007669"/>
    <property type="project" value="TreeGrafter"/>
</dbReference>
<dbReference type="GO" id="GO:0009408">
    <property type="term" value="P:response to heat"/>
    <property type="evidence" value="ECO:0007669"/>
    <property type="project" value="TreeGrafter"/>
</dbReference>
<dbReference type="AlphaFoldDB" id="A0A1D2NB02"/>
<dbReference type="Gene3D" id="2.60.40.790">
    <property type="match status" value="1"/>
</dbReference>
<dbReference type="CDD" id="cd06526">
    <property type="entry name" value="metazoan_ACD"/>
    <property type="match status" value="1"/>
</dbReference>
<dbReference type="Pfam" id="PF00011">
    <property type="entry name" value="HSP20"/>
    <property type="match status" value="1"/>
</dbReference>
<dbReference type="PRINTS" id="PR00299">
    <property type="entry name" value="ACRYSTALLIN"/>
</dbReference>
<feature type="domain" description="SHSP" evidence="4">
    <location>
        <begin position="46"/>
        <end position="158"/>
    </location>
</feature>
<reference evidence="5 6" key="1">
    <citation type="journal article" date="2016" name="Genome Biol. Evol.">
        <title>Gene Family Evolution Reflects Adaptation to Soil Environmental Stressors in the Genome of the Collembolan Orchesella cincta.</title>
        <authorList>
            <person name="Faddeeva-Vakhrusheva A."/>
            <person name="Derks M.F."/>
            <person name="Anvar S.Y."/>
            <person name="Agamennone V."/>
            <person name="Suring W."/>
            <person name="Smit S."/>
            <person name="van Straalen N.M."/>
            <person name="Roelofs D."/>
        </authorList>
    </citation>
    <scope>NUCLEOTIDE SEQUENCE [LARGE SCALE GENOMIC DNA]</scope>
    <source>
        <tissue evidence="5">Mixed pool</tissue>
    </source>
</reference>
<dbReference type="OrthoDB" id="1431247at2759"/>
<evidence type="ECO:0000256" key="2">
    <source>
        <dbReference type="PROSITE-ProRule" id="PRU00285"/>
    </source>
</evidence>
<proteinExistence type="inferred from homology"/>
<evidence type="ECO:0000313" key="5">
    <source>
        <dbReference type="EMBL" id="ODN02432.1"/>
    </source>
</evidence>
<organism evidence="5 6">
    <name type="scientific">Orchesella cincta</name>
    <name type="common">Springtail</name>
    <name type="synonym">Podura cincta</name>
    <dbReference type="NCBI Taxonomy" id="48709"/>
    <lineage>
        <taxon>Eukaryota</taxon>
        <taxon>Metazoa</taxon>
        <taxon>Ecdysozoa</taxon>
        <taxon>Arthropoda</taxon>
        <taxon>Hexapoda</taxon>
        <taxon>Collembola</taxon>
        <taxon>Entomobryomorpha</taxon>
        <taxon>Entomobryoidea</taxon>
        <taxon>Orchesellidae</taxon>
        <taxon>Orchesellinae</taxon>
        <taxon>Orchesella</taxon>
    </lineage>
</organism>
<dbReference type="InterPro" id="IPR008978">
    <property type="entry name" value="HSP20-like_chaperone"/>
</dbReference>
<evidence type="ECO:0000256" key="3">
    <source>
        <dbReference type="RuleBase" id="RU003616"/>
    </source>
</evidence>
<dbReference type="EMBL" id="LJIJ01000112">
    <property type="protein sequence ID" value="ODN02432.1"/>
    <property type="molecule type" value="Genomic_DNA"/>
</dbReference>
<dbReference type="GO" id="GO:0042026">
    <property type="term" value="P:protein refolding"/>
    <property type="evidence" value="ECO:0007669"/>
    <property type="project" value="TreeGrafter"/>
</dbReference>
<name>A0A1D2NB02_ORCCI</name>
<dbReference type="SUPFAM" id="SSF49764">
    <property type="entry name" value="HSP20-like chaperones"/>
    <property type="match status" value="1"/>
</dbReference>
<sequence>MAIVFERDPWGWVHPFYRRRPMLSDWDDFFLPTPKMNTMGSMKPLMEHGPPFTPWIINRGLEGTDKFEIKIEVQQFAPSELDVKIVNNFLVIEGKHEEKRDEHGFVSRHFLRKYSIPPDVKPETINCDLSSDGILQISAPKMSEEKNRNEKVIPITYTGQPALPLQQRDRSQQLKVVERLRSVKKLTQREKCSGGNRS</sequence>
<keyword evidence="1" id="KW-0346">Stress response</keyword>
<dbReference type="InterPro" id="IPR001436">
    <property type="entry name" value="Alpha-crystallin/sHSP_animal"/>
</dbReference>
<dbReference type="InterPro" id="IPR002068">
    <property type="entry name" value="A-crystallin/Hsp20_dom"/>
</dbReference>
<dbReference type="OMA" id="QRSERHV"/>
<dbReference type="GO" id="GO:0005737">
    <property type="term" value="C:cytoplasm"/>
    <property type="evidence" value="ECO:0007669"/>
    <property type="project" value="TreeGrafter"/>
</dbReference>
<dbReference type="PANTHER" id="PTHR45640:SF13">
    <property type="entry name" value="HEAT SHOCK PROTEIN 22-RELATED"/>
    <property type="match status" value="1"/>
</dbReference>
<evidence type="ECO:0000256" key="1">
    <source>
        <dbReference type="ARBA" id="ARBA00023016"/>
    </source>
</evidence>
<dbReference type="STRING" id="48709.A0A1D2NB02"/>
<dbReference type="PROSITE" id="PS01031">
    <property type="entry name" value="SHSP"/>
    <property type="match status" value="1"/>
</dbReference>
<gene>
    <name evidence="5" type="ORF">Ocin01_04267</name>
</gene>
<comment type="caution">
    <text evidence="5">The sequence shown here is derived from an EMBL/GenBank/DDBJ whole genome shotgun (WGS) entry which is preliminary data.</text>
</comment>
<dbReference type="GO" id="GO:0005634">
    <property type="term" value="C:nucleus"/>
    <property type="evidence" value="ECO:0007669"/>
    <property type="project" value="TreeGrafter"/>
</dbReference>